<proteinExistence type="predicted"/>
<organism evidence="4 5">
    <name type="scientific">Brachionus plicatilis</name>
    <name type="common">Marine rotifer</name>
    <name type="synonym">Brachionus muelleri</name>
    <dbReference type="NCBI Taxonomy" id="10195"/>
    <lineage>
        <taxon>Eukaryota</taxon>
        <taxon>Metazoa</taxon>
        <taxon>Spiralia</taxon>
        <taxon>Gnathifera</taxon>
        <taxon>Rotifera</taxon>
        <taxon>Eurotatoria</taxon>
        <taxon>Monogononta</taxon>
        <taxon>Pseudotrocha</taxon>
        <taxon>Ploima</taxon>
        <taxon>Brachionidae</taxon>
        <taxon>Brachionus</taxon>
    </lineage>
</organism>
<dbReference type="EMBL" id="REGN01001403">
    <property type="protein sequence ID" value="RNA34870.1"/>
    <property type="molecule type" value="Genomic_DNA"/>
</dbReference>
<dbReference type="SMART" id="SM00326">
    <property type="entry name" value="SH3"/>
    <property type="match status" value="1"/>
</dbReference>
<dbReference type="Pfam" id="PF00018">
    <property type="entry name" value="SH3_1"/>
    <property type="match status" value="1"/>
</dbReference>
<keyword evidence="5" id="KW-1185">Reference proteome</keyword>
<accession>A0A3M7SH20</accession>
<name>A0A3M7SH20_BRAPC</name>
<dbReference type="AlphaFoldDB" id="A0A3M7SH20"/>
<dbReference type="Gene3D" id="2.30.30.40">
    <property type="entry name" value="SH3 Domains"/>
    <property type="match status" value="1"/>
</dbReference>
<reference evidence="4 5" key="1">
    <citation type="journal article" date="2018" name="Sci. Rep.">
        <title>Genomic signatures of local adaptation to the degree of environmental predictability in rotifers.</title>
        <authorList>
            <person name="Franch-Gras L."/>
            <person name="Hahn C."/>
            <person name="Garcia-Roger E.M."/>
            <person name="Carmona M.J."/>
            <person name="Serra M."/>
            <person name="Gomez A."/>
        </authorList>
    </citation>
    <scope>NUCLEOTIDE SEQUENCE [LARGE SCALE GENOMIC DNA]</scope>
    <source>
        <strain evidence="4">HYR1</strain>
    </source>
</reference>
<gene>
    <name evidence="4" type="ORF">BpHYR1_053686</name>
</gene>
<dbReference type="SUPFAM" id="SSF50044">
    <property type="entry name" value="SH3-domain"/>
    <property type="match status" value="1"/>
</dbReference>
<comment type="caution">
    <text evidence="4">The sequence shown here is derived from an EMBL/GenBank/DDBJ whole genome shotgun (WGS) entry which is preliminary data.</text>
</comment>
<dbReference type="InterPro" id="IPR001452">
    <property type="entry name" value="SH3_domain"/>
</dbReference>
<keyword evidence="1 2" id="KW-0728">SH3 domain</keyword>
<evidence type="ECO:0000256" key="2">
    <source>
        <dbReference type="PROSITE-ProRule" id="PRU00192"/>
    </source>
</evidence>
<evidence type="ECO:0000313" key="4">
    <source>
        <dbReference type="EMBL" id="RNA34870.1"/>
    </source>
</evidence>
<dbReference type="Proteomes" id="UP000276133">
    <property type="component" value="Unassembled WGS sequence"/>
</dbReference>
<dbReference type="CDD" id="cd00174">
    <property type="entry name" value="SH3"/>
    <property type="match status" value="1"/>
</dbReference>
<feature type="domain" description="SH3" evidence="3">
    <location>
        <begin position="237"/>
        <end position="298"/>
    </location>
</feature>
<dbReference type="OrthoDB" id="10451831at2759"/>
<evidence type="ECO:0000313" key="5">
    <source>
        <dbReference type="Proteomes" id="UP000276133"/>
    </source>
</evidence>
<evidence type="ECO:0000256" key="1">
    <source>
        <dbReference type="ARBA" id="ARBA00022443"/>
    </source>
</evidence>
<sequence>MDIKRRTFKTQKSKKSFQLPKCFQLTGLTKSLFSCKTTRNPNQDNYVIMDFTNKTSSTDLNTHPITSTMIEHQDSSNFEYHHRFQNTVPHEKNDYYVLYQDCESQPNFLNYGLDIEETRRLTPPVSSMTSYMTDYNDVTIVKDKSPISCEKNNYNDDSFEDYLQSTRISQENLNILSSSTIPDNLSPLPSNKQSTMLHSSISSVHSPSSALSVSSNYLEVTSQLESLILGLSSIYENDTDTRVCKENYEATFVDDVTVQFADTLTILKDNNDDWLYVEIHSDKRRGFIPKNIVSDVNTFIYELKQYQNRITRFSIIDSQNF</sequence>
<evidence type="ECO:0000259" key="3">
    <source>
        <dbReference type="PROSITE" id="PS50002"/>
    </source>
</evidence>
<dbReference type="InterPro" id="IPR036028">
    <property type="entry name" value="SH3-like_dom_sf"/>
</dbReference>
<protein>
    <recommendedName>
        <fullName evidence="3">SH3 domain-containing protein</fullName>
    </recommendedName>
</protein>
<dbReference type="PROSITE" id="PS50002">
    <property type="entry name" value="SH3"/>
    <property type="match status" value="1"/>
</dbReference>